<keyword evidence="2" id="KW-1133">Transmembrane helix</keyword>
<dbReference type="Proteomes" id="UP000606463">
    <property type="component" value="Unassembled WGS sequence"/>
</dbReference>
<dbReference type="EMBL" id="DQVE01000018">
    <property type="protein sequence ID" value="HIP98108.1"/>
    <property type="molecule type" value="Genomic_DNA"/>
</dbReference>
<evidence type="ECO:0000256" key="2">
    <source>
        <dbReference type="SAM" id="Phobius"/>
    </source>
</evidence>
<dbReference type="AlphaFoldDB" id="A0A9D1CG40"/>
<organism evidence="3 4">
    <name type="scientific">Aquifex aeolicus</name>
    <dbReference type="NCBI Taxonomy" id="63363"/>
    <lineage>
        <taxon>Bacteria</taxon>
        <taxon>Pseudomonadati</taxon>
        <taxon>Aquificota</taxon>
        <taxon>Aquificia</taxon>
        <taxon>Aquificales</taxon>
        <taxon>Aquificaceae</taxon>
        <taxon>Aquifex</taxon>
    </lineage>
</organism>
<feature type="transmembrane region" description="Helical" evidence="2">
    <location>
        <begin position="80"/>
        <end position="103"/>
    </location>
</feature>
<keyword evidence="2" id="KW-0812">Transmembrane</keyword>
<keyword evidence="1" id="KW-0175">Coiled coil</keyword>
<keyword evidence="2" id="KW-0472">Membrane</keyword>
<feature type="transmembrane region" description="Helical" evidence="2">
    <location>
        <begin position="46"/>
        <end position="65"/>
    </location>
</feature>
<feature type="transmembrane region" description="Helical" evidence="2">
    <location>
        <begin position="144"/>
        <end position="163"/>
    </location>
</feature>
<feature type="transmembrane region" description="Helical" evidence="2">
    <location>
        <begin position="115"/>
        <end position="132"/>
    </location>
</feature>
<comment type="caution">
    <text evidence="3">The sequence shown here is derived from an EMBL/GenBank/DDBJ whole genome shotgun (WGS) entry which is preliminary data.</text>
</comment>
<proteinExistence type="predicted"/>
<feature type="transmembrane region" description="Helical" evidence="2">
    <location>
        <begin position="15"/>
        <end position="34"/>
    </location>
</feature>
<accession>A0A9D1CG40</accession>
<feature type="coiled-coil region" evidence="1">
    <location>
        <begin position="160"/>
        <end position="190"/>
    </location>
</feature>
<reference evidence="3" key="1">
    <citation type="journal article" date="2020" name="ISME J.">
        <title>Gammaproteobacteria mediating utilization of methyl-, sulfur- and petroleum organic compounds in deep ocean hydrothermal plumes.</title>
        <authorList>
            <person name="Zhou Z."/>
            <person name="Liu Y."/>
            <person name="Pan J."/>
            <person name="Cron B.R."/>
            <person name="Toner B.M."/>
            <person name="Anantharaman K."/>
            <person name="Breier J.A."/>
            <person name="Dick G.J."/>
            <person name="Li M."/>
        </authorList>
    </citation>
    <scope>NUCLEOTIDE SEQUENCE</scope>
    <source>
        <strain evidence="3">SZUA-1501</strain>
    </source>
</reference>
<gene>
    <name evidence="3" type="ORF">EYH37_01900</name>
</gene>
<name>A0A9D1CG40_AQUAO</name>
<evidence type="ECO:0000313" key="3">
    <source>
        <dbReference type="EMBL" id="HIP98108.1"/>
    </source>
</evidence>
<sequence length="290" mass="33871">MLNKQLFSKRELLNTYYLGSKLSTLALFLLILFLKNEYGGEENFRYFLVFIALAYLLGNILWVSFNKNLFSNLWIRVLDYSFGLFIIFLSNSLYGILPAVIILSTYSAVFFEESLIALGVYWVALLINAILLEKLTSTDFAVGVLFLISYFLVSTKYNIITLVKEQKKALKNLKDDLQKLDKTISILSLEKKHYEEVLSVVEVISEKEYLENLPEILKNMLKAEDVKIRRKSPFSTVTREGYVTVSLRDMLLMVKPREKYLMRDRGYKEKLQLLLKVLRPYIESFLAKRR</sequence>
<evidence type="ECO:0000313" key="4">
    <source>
        <dbReference type="Proteomes" id="UP000606463"/>
    </source>
</evidence>
<evidence type="ECO:0000256" key="1">
    <source>
        <dbReference type="SAM" id="Coils"/>
    </source>
</evidence>
<protein>
    <submittedName>
        <fullName evidence="3">Uncharacterized protein</fullName>
    </submittedName>
</protein>